<reference evidence="1" key="1">
    <citation type="submission" date="2014-09" db="EMBL/GenBank/DDBJ databases">
        <authorList>
            <person name="Magalhaes I.L.F."/>
            <person name="Oliveira U."/>
            <person name="Santos F.R."/>
            <person name="Vidigal T.H.D.A."/>
            <person name="Brescovit A.D."/>
            <person name="Santos A.J."/>
        </authorList>
    </citation>
    <scope>NUCLEOTIDE SEQUENCE</scope>
    <source>
        <tissue evidence="1">Shoot tissue taken approximately 20 cm above the soil surface</tissue>
    </source>
</reference>
<name>A0A0A9GUQ9_ARUDO</name>
<accession>A0A0A9GUQ9</accession>
<protein>
    <submittedName>
        <fullName evidence="1">Uncharacterized protein</fullName>
    </submittedName>
</protein>
<reference evidence="1" key="2">
    <citation type="journal article" date="2015" name="Data Brief">
        <title>Shoot transcriptome of the giant reed, Arundo donax.</title>
        <authorList>
            <person name="Barrero R.A."/>
            <person name="Guerrero F.D."/>
            <person name="Moolhuijzen P."/>
            <person name="Goolsby J.A."/>
            <person name="Tidwell J."/>
            <person name="Bellgard S.E."/>
            <person name="Bellgard M.I."/>
        </authorList>
    </citation>
    <scope>NUCLEOTIDE SEQUENCE</scope>
    <source>
        <tissue evidence="1">Shoot tissue taken approximately 20 cm above the soil surface</tissue>
    </source>
</reference>
<dbReference type="EMBL" id="GBRH01173583">
    <property type="protein sequence ID" value="JAE24313.1"/>
    <property type="molecule type" value="Transcribed_RNA"/>
</dbReference>
<sequence length="88" mass="9124">MAHPTGEGSATRLSPYRKAGAACCWHCRRSTRRLRPSSSSCSTDRSLAAAATAALLLQLLRGQFLPRGMGSCASRGEGVCTRAAGGGE</sequence>
<evidence type="ECO:0000313" key="1">
    <source>
        <dbReference type="EMBL" id="JAE24313.1"/>
    </source>
</evidence>
<organism evidence="1">
    <name type="scientific">Arundo donax</name>
    <name type="common">Giant reed</name>
    <name type="synonym">Donax arundinaceus</name>
    <dbReference type="NCBI Taxonomy" id="35708"/>
    <lineage>
        <taxon>Eukaryota</taxon>
        <taxon>Viridiplantae</taxon>
        <taxon>Streptophyta</taxon>
        <taxon>Embryophyta</taxon>
        <taxon>Tracheophyta</taxon>
        <taxon>Spermatophyta</taxon>
        <taxon>Magnoliopsida</taxon>
        <taxon>Liliopsida</taxon>
        <taxon>Poales</taxon>
        <taxon>Poaceae</taxon>
        <taxon>PACMAD clade</taxon>
        <taxon>Arundinoideae</taxon>
        <taxon>Arundineae</taxon>
        <taxon>Arundo</taxon>
    </lineage>
</organism>
<dbReference type="AlphaFoldDB" id="A0A0A9GUQ9"/>
<proteinExistence type="predicted"/>